<sequence length="719" mass="76992">MATLVLGGVGAALGGGIGGLIGTFVGQTIDTNILGSGRAGRSRLADLAFQSSSYGAQLPRIYGTMRVAGAVVWATDLVANIPAGGGKAPPTGGAYSYSASFAVALSSRGANRVRRIWADGKLLRGEAGDWKVPTNFRFYRGDEDQRIDPLIASIEGIDNTPAYRGISLAVFEQLQLLEFGNRIPVLTFELEADQDQPTTEYILADLSSGLIQGGASNTVAGYAGSGPTVGDALSPLLEVQQIQLAVAGEQLNASPASNLLTIQDHELGCGLEAAVPRASIRRAPSADLPTRVSLRYFDAALEYQGGQQQATWSTNARESRLIEIPAVLTASAARTSAHDLLTKIWDERETAEFKLPLTFAGARIGDRLVTSEDEQWRITGRMLESWVVHLRCCRVPGRSVPIEADAGRTIGALDRIAEPSDIVLLDLPAMNEVAGDPMISIAVSGGQQPWRALPLVLTAESMAPLELAAPARAVLGVARSRLSPGSESLFDQVNSVILELRDDDWLQNCTADDLLAGANLAALGRELLQFARVEPLGGRRFRLSQLLRGRFGTEWAMSDHREGDRFVLLRRSDLTTAGLPRVAIGRRILATGRGVGDGLAPGSAQLDFTFEACRPPAPCQLRCATTFDGGLKANWIRRSRVGYDWNDYLDAPLGEESERYLVRVGGQLGSLTKEVQAQDCFISSAELSSVGAYPFELSVVQLGTFARSHPVSINVEKRS</sequence>
<dbReference type="EMBL" id="JAPDOB010000002">
    <property type="protein sequence ID" value="MCW3798629.1"/>
    <property type="molecule type" value="Genomic_DNA"/>
</dbReference>
<gene>
    <name evidence="3" type="ORF">OMW55_12510</name>
</gene>
<reference evidence="3 4" key="1">
    <citation type="submission" date="2022-10" db="EMBL/GenBank/DDBJ databases">
        <title>Sphingomonas sp.</title>
        <authorList>
            <person name="Jin C."/>
        </authorList>
    </citation>
    <scope>NUCLEOTIDE SEQUENCE [LARGE SCALE GENOMIC DNA]</scope>
    <source>
        <strain evidence="3 4">BN140010</strain>
    </source>
</reference>
<feature type="domain" description="Tip attachment protein J" evidence="1">
    <location>
        <begin position="230"/>
        <end position="379"/>
    </location>
</feature>
<comment type="caution">
    <text evidence="3">The sequence shown here is derived from an EMBL/GenBank/DDBJ whole genome shotgun (WGS) entry which is preliminary data.</text>
</comment>
<dbReference type="Pfam" id="PF23666">
    <property type="entry name" value="Rcc01698_C"/>
    <property type="match status" value="1"/>
</dbReference>
<proteinExistence type="predicted"/>
<dbReference type="InterPro" id="IPR032876">
    <property type="entry name" value="J_dom"/>
</dbReference>
<feature type="domain" description="Rcc01698-like C-terminal" evidence="2">
    <location>
        <begin position="473"/>
        <end position="567"/>
    </location>
</feature>
<accession>A0ABT3JHV8</accession>
<organism evidence="3 4">
    <name type="scientific">Sphingomonas arvum</name>
    <dbReference type="NCBI Taxonomy" id="2992113"/>
    <lineage>
        <taxon>Bacteria</taxon>
        <taxon>Pseudomonadati</taxon>
        <taxon>Pseudomonadota</taxon>
        <taxon>Alphaproteobacteria</taxon>
        <taxon>Sphingomonadales</taxon>
        <taxon>Sphingomonadaceae</taxon>
        <taxon>Sphingomonas</taxon>
    </lineage>
</organism>
<evidence type="ECO:0000259" key="1">
    <source>
        <dbReference type="Pfam" id="PF13550"/>
    </source>
</evidence>
<evidence type="ECO:0000313" key="4">
    <source>
        <dbReference type="Proteomes" id="UP001526246"/>
    </source>
</evidence>
<protein>
    <submittedName>
        <fullName evidence="3">Phage tail protein</fullName>
    </submittedName>
</protein>
<dbReference type="InterPro" id="IPR056490">
    <property type="entry name" value="Rcc01698_C"/>
</dbReference>
<dbReference type="Proteomes" id="UP001526246">
    <property type="component" value="Unassembled WGS sequence"/>
</dbReference>
<name>A0ABT3JHV8_9SPHN</name>
<evidence type="ECO:0000313" key="3">
    <source>
        <dbReference type="EMBL" id="MCW3798629.1"/>
    </source>
</evidence>
<dbReference type="Pfam" id="PF13550">
    <property type="entry name" value="Phage-tail_3"/>
    <property type="match status" value="1"/>
</dbReference>
<evidence type="ECO:0000259" key="2">
    <source>
        <dbReference type="Pfam" id="PF23666"/>
    </source>
</evidence>
<dbReference type="RefSeq" id="WP_264883567.1">
    <property type="nucleotide sequence ID" value="NZ_JAPDOB010000002.1"/>
</dbReference>
<keyword evidence="4" id="KW-1185">Reference proteome</keyword>